<keyword evidence="1" id="KW-0812">Transmembrane</keyword>
<dbReference type="EMBL" id="CAUYUJ010010136">
    <property type="protein sequence ID" value="CAK0828649.1"/>
    <property type="molecule type" value="Genomic_DNA"/>
</dbReference>
<keyword evidence="1" id="KW-0472">Membrane</keyword>
<organism evidence="2 3">
    <name type="scientific">Prorocentrum cordatum</name>
    <dbReference type="NCBI Taxonomy" id="2364126"/>
    <lineage>
        <taxon>Eukaryota</taxon>
        <taxon>Sar</taxon>
        <taxon>Alveolata</taxon>
        <taxon>Dinophyceae</taxon>
        <taxon>Prorocentrales</taxon>
        <taxon>Prorocentraceae</taxon>
        <taxon>Prorocentrum</taxon>
    </lineage>
</organism>
<feature type="transmembrane region" description="Helical" evidence="1">
    <location>
        <begin position="147"/>
        <end position="168"/>
    </location>
</feature>
<keyword evidence="3" id="KW-1185">Reference proteome</keyword>
<evidence type="ECO:0000256" key="1">
    <source>
        <dbReference type="SAM" id="Phobius"/>
    </source>
</evidence>
<feature type="transmembrane region" description="Helical" evidence="1">
    <location>
        <begin position="115"/>
        <end position="135"/>
    </location>
</feature>
<feature type="transmembrane region" description="Helical" evidence="1">
    <location>
        <begin position="92"/>
        <end position="109"/>
    </location>
</feature>
<accession>A0ABN9S9R4</accession>
<evidence type="ECO:0000313" key="3">
    <source>
        <dbReference type="Proteomes" id="UP001189429"/>
    </source>
</evidence>
<gene>
    <name evidence="2" type="ORF">PCOR1329_LOCUS27824</name>
</gene>
<proteinExistence type="predicted"/>
<evidence type="ECO:0008006" key="4">
    <source>
        <dbReference type="Google" id="ProtNLM"/>
    </source>
</evidence>
<protein>
    <recommendedName>
        <fullName evidence="4">Protein S-acyltransferase</fullName>
    </recommendedName>
</protein>
<comment type="caution">
    <text evidence="2">The sequence shown here is derived from an EMBL/GenBank/DDBJ whole genome shotgun (WGS) entry which is preliminary data.</text>
</comment>
<dbReference type="Proteomes" id="UP001189429">
    <property type="component" value="Unassembled WGS sequence"/>
</dbReference>
<name>A0ABN9S9R4_9DINO</name>
<sequence>MFGPWGPFPGASGPPSHFSRSDLWCVPFWDRRTRCVSSALCAWVCPPLAPPPEAAHRRSLSNGSLLRASKKRTQVVLTEPGRFCHWGCQKRCCGIVGAFVLLAVLGVVLSVTVGAALAATVVTLGPTLIILGSYYNRYAASTFKAQICYTFCEAVCWLVPLSVCIAFFDPWWDRVAGEPYELECSWRARSGGKLLVHALTFAAHCNESLSLLNPRPVGSWDGLPCSLAPLGLGNGSVALPDERGCFGGSALVALESAAVEDCSFLRGRDPLPRLGGDRPRRARQRVIIDHTAPVLYGQNQWRGRRGPQGRVRLALWAAAVVAGVQVQKEPPQREHSQI</sequence>
<reference evidence="2" key="1">
    <citation type="submission" date="2023-10" db="EMBL/GenBank/DDBJ databases">
        <authorList>
            <person name="Chen Y."/>
            <person name="Shah S."/>
            <person name="Dougan E. K."/>
            <person name="Thang M."/>
            <person name="Chan C."/>
        </authorList>
    </citation>
    <scope>NUCLEOTIDE SEQUENCE [LARGE SCALE GENOMIC DNA]</scope>
</reference>
<keyword evidence="1" id="KW-1133">Transmembrane helix</keyword>
<evidence type="ECO:0000313" key="2">
    <source>
        <dbReference type="EMBL" id="CAK0828649.1"/>
    </source>
</evidence>